<dbReference type="EMBL" id="WVTA01000006">
    <property type="protein sequence ID" value="KAK3209479.1"/>
    <property type="molecule type" value="Genomic_DNA"/>
</dbReference>
<name>A0AAN6RIP0_9PLEO</name>
<keyword evidence="1" id="KW-0732">Signal</keyword>
<gene>
    <name evidence="2" type="ORF">GRF29_69g1981527</name>
</gene>
<dbReference type="InterPro" id="IPR036188">
    <property type="entry name" value="FAD/NAD-bd_sf"/>
</dbReference>
<keyword evidence="3" id="KW-1185">Reference proteome</keyword>
<evidence type="ECO:0000313" key="3">
    <source>
        <dbReference type="Proteomes" id="UP001280581"/>
    </source>
</evidence>
<dbReference type="Gene3D" id="3.50.50.60">
    <property type="entry name" value="FAD/NAD(P)-binding domain"/>
    <property type="match status" value="1"/>
</dbReference>
<comment type="caution">
    <text evidence="2">The sequence shown here is derived from an EMBL/GenBank/DDBJ whole genome shotgun (WGS) entry which is preliminary data.</text>
</comment>
<evidence type="ECO:0000256" key="1">
    <source>
        <dbReference type="SAM" id="SignalP"/>
    </source>
</evidence>
<evidence type="ECO:0008006" key="4">
    <source>
        <dbReference type="Google" id="ProtNLM"/>
    </source>
</evidence>
<protein>
    <recommendedName>
        <fullName evidence="4">Amine oxidase domain-containing protein</fullName>
    </recommendedName>
</protein>
<organism evidence="2 3">
    <name type="scientific">Pseudopithomyces chartarum</name>
    <dbReference type="NCBI Taxonomy" id="1892770"/>
    <lineage>
        <taxon>Eukaryota</taxon>
        <taxon>Fungi</taxon>
        <taxon>Dikarya</taxon>
        <taxon>Ascomycota</taxon>
        <taxon>Pezizomycotina</taxon>
        <taxon>Dothideomycetes</taxon>
        <taxon>Pleosporomycetidae</taxon>
        <taxon>Pleosporales</taxon>
        <taxon>Massarineae</taxon>
        <taxon>Didymosphaeriaceae</taxon>
        <taxon>Pseudopithomyces</taxon>
    </lineage>
</organism>
<feature type="chain" id="PRO_5043051831" description="Amine oxidase domain-containing protein" evidence="1">
    <location>
        <begin position="21"/>
        <end position="302"/>
    </location>
</feature>
<accession>A0AAN6RIP0</accession>
<proteinExistence type="predicted"/>
<dbReference type="AlphaFoldDB" id="A0AAN6RIP0"/>
<dbReference type="Proteomes" id="UP001280581">
    <property type="component" value="Unassembled WGS sequence"/>
</dbReference>
<dbReference type="Pfam" id="PF13450">
    <property type="entry name" value="NAD_binding_8"/>
    <property type="match status" value="1"/>
</dbReference>
<feature type="signal peptide" evidence="1">
    <location>
        <begin position="1"/>
        <end position="20"/>
    </location>
</feature>
<reference evidence="2 3" key="1">
    <citation type="submission" date="2021-02" db="EMBL/GenBank/DDBJ databases">
        <title>Genome assembly of Pseudopithomyces chartarum.</title>
        <authorList>
            <person name="Jauregui R."/>
            <person name="Singh J."/>
            <person name="Voisey C."/>
        </authorList>
    </citation>
    <scope>NUCLEOTIDE SEQUENCE [LARGE SCALE GENOMIC DNA]</scope>
    <source>
        <strain evidence="2 3">AGR01</strain>
    </source>
</reference>
<sequence>MFSCLSHSIVLALCLPAALAQTTNWDLKSFSAANTITRDVAVIGGGSAGTFAAIQIKDKGKSVVVVETKPRLGGHTETYTDPKTGRGIDMGVIVWHNISIVTDYFKRFDVPLTIVGSDLSGGPQATEGVYDLKTGKAFPDPRPNQTAVGAAFQLYTQQLLKYPKLDEGMFLPDPVPEDLIMPFGKFAKKYKIEAALPTMFQYNAGVGDLLTVPTVENMRTWGLSLVSALQGGFLTTARHNNSELYGKAQNELNTAKSVLLNSQVVYAERNTTGVQLVVTTPTGTKLIKAKRLLITIPPNSST</sequence>
<evidence type="ECO:0000313" key="2">
    <source>
        <dbReference type="EMBL" id="KAK3209479.1"/>
    </source>
</evidence>
<dbReference type="SUPFAM" id="SSF51905">
    <property type="entry name" value="FAD/NAD(P)-binding domain"/>
    <property type="match status" value="1"/>
</dbReference>